<reference evidence="9 10" key="1">
    <citation type="submission" date="2019-10" db="EMBL/GenBank/DDBJ databases">
        <title>Whole-genome sequence of the extremophile Heliorestis acidaminivorans DSM 24790.</title>
        <authorList>
            <person name="Kyndt J.A."/>
            <person name="Meyer T.E."/>
        </authorList>
    </citation>
    <scope>NUCLEOTIDE SEQUENCE [LARGE SCALE GENOMIC DNA]</scope>
    <source>
        <strain evidence="9 10">DSM 24790</strain>
    </source>
</reference>
<feature type="transmembrane region" description="Helical" evidence="7">
    <location>
        <begin position="213"/>
        <end position="232"/>
    </location>
</feature>
<evidence type="ECO:0000256" key="1">
    <source>
        <dbReference type="ARBA" id="ARBA00004141"/>
    </source>
</evidence>
<dbReference type="GO" id="GO:0016020">
    <property type="term" value="C:membrane"/>
    <property type="evidence" value="ECO:0007669"/>
    <property type="project" value="UniProtKB-SubCell"/>
</dbReference>
<dbReference type="GO" id="GO:0015297">
    <property type="term" value="F:antiporter activity"/>
    <property type="evidence" value="ECO:0007669"/>
    <property type="project" value="InterPro"/>
</dbReference>
<feature type="transmembrane region" description="Helical" evidence="7">
    <location>
        <begin position="31"/>
        <end position="51"/>
    </location>
</feature>
<keyword evidence="5 7" id="KW-1133">Transmembrane helix</keyword>
<keyword evidence="3" id="KW-0813">Transport</keyword>
<feature type="transmembrane region" description="Helical" evidence="7">
    <location>
        <begin position="333"/>
        <end position="364"/>
    </location>
</feature>
<evidence type="ECO:0000313" key="10">
    <source>
        <dbReference type="Proteomes" id="UP000468766"/>
    </source>
</evidence>
<evidence type="ECO:0000256" key="6">
    <source>
        <dbReference type="ARBA" id="ARBA00023136"/>
    </source>
</evidence>
<feature type="transmembrane region" description="Helical" evidence="7">
    <location>
        <begin position="290"/>
        <end position="313"/>
    </location>
</feature>
<keyword evidence="10" id="KW-1185">Reference proteome</keyword>
<dbReference type="PANTHER" id="PTHR42751">
    <property type="entry name" value="SODIUM/HYDROGEN EXCHANGER FAMILY/TRKA DOMAIN PROTEIN"/>
    <property type="match status" value="1"/>
</dbReference>
<protein>
    <submittedName>
        <fullName evidence="9">Cation:proton antiporter</fullName>
    </submittedName>
</protein>
<dbReference type="Pfam" id="PF00999">
    <property type="entry name" value="Na_H_Exchanger"/>
    <property type="match status" value="1"/>
</dbReference>
<evidence type="ECO:0000256" key="2">
    <source>
        <dbReference type="ARBA" id="ARBA00005551"/>
    </source>
</evidence>
<gene>
    <name evidence="9" type="ORF">F9B85_06510</name>
</gene>
<comment type="similarity">
    <text evidence="2">Belongs to the monovalent cation:proton antiporter 2 (CPA2) transporter (TC 2.A.37) family.</text>
</comment>
<feature type="domain" description="Cation/H+ exchanger transmembrane" evidence="8">
    <location>
        <begin position="14"/>
        <end position="364"/>
    </location>
</feature>
<dbReference type="RefSeq" id="WP_151619770.1">
    <property type="nucleotide sequence ID" value="NZ_WBXO01000004.1"/>
</dbReference>
<dbReference type="InterPro" id="IPR038770">
    <property type="entry name" value="Na+/solute_symporter_sf"/>
</dbReference>
<feature type="transmembrane region" description="Helical" evidence="7">
    <location>
        <begin position="57"/>
        <end position="75"/>
    </location>
</feature>
<feature type="transmembrane region" description="Helical" evidence="7">
    <location>
        <begin position="179"/>
        <end position="201"/>
    </location>
</feature>
<comment type="caution">
    <text evidence="9">The sequence shown here is derived from an EMBL/GenBank/DDBJ whole genome shotgun (WGS) entry which is preliminary data.</text>
</comment>
<dbReference type="Proteomes" id="UP000468766">
    <property type="component" value="Unassembled WGS sequence"/>
</dbReference>
<sequence>MVLPELLSAGLILLLLFISGFVGLRMKIPNVVFFILIGILLGGLITDSHLIHFAGEIGIVLLFFMLGMEFPIKQLMSVAKKVLKAGVLDVMLSFGVTTGICLFMGLDLIASLIIGGVAYATSSSITAKLLESSKRMANPESEFMLGLLIFEDLVAPILVAVLVGLTLGTAITVSSMSLLVLKVVALIAGAILLGVFVFSKLGSFFDRYMQEDIFLLFVIGLALAYGGLALYLDLSEVLGAFLAGIMLAEVRRTHELEEMVVRTRDLLLPLFFLYFGTIINFNEGVPMVSLLLILLAWSIVAKIVVGFWGGQWYGLSKKVSLRAGLSFTQRGEFSIIIAALAVGTIQAFSSIFILISAMIGIILFQMAPMLANKVYGRPKGKGKISIPSGSAS</sequence>
<keyword evidence="4 7" id="KW-0812">Transmembrane</keyword>
<evidence type="ECO:0000256" key="3">
    <source>
        <dbReference type="ARBA" id="ARBA00022448"/>
    </source>
</evidence>
<feature type="transmembrane region" description="Helical" evidence="7">
    <location>
        <begin position="143"/>
        <end position="167"/>
    </location>
</feature>
<evidence type="ECO:0000256" key="5">
    <source>
        <dbReference type="ARBA" id="ARBA00022989"/>
    </source>
</evidence>
<evidence type="ECO:0000256" key="4">
    <source>
        <dbReference type="ARBA" id="ARBA00022692"/>
    </source>
</evidence>
<feature type="transmembrane region" description="Helical" evidence="7">
    <location>
        <begin position="87"/>
        <end position="106"/>
    </location>
</feature>
<organism evidence="9 10">
    <name type="scientific">Heliorestis acidaminivorans</name>
    <dbReference type="NCBI Taxonomy" id="553427"/>
    <lineage>
        <taxon>Bacteria</taxon>
        <taxon>Bacillati</taxon>
        <taxon>Bacillota</taxon>
        <taxon>Clostridia</taxon>
        <taxon>Eubacteriales</taxon>
        <taxon>Heliobacteriaceae</taxon>
        <taxon>Heliorestis</taxon>
    </lineage>
</organism>
<dbReference type="GO" id="GO:1902600">
    <property type="term" value="P:proton transmembrane transport"/>
    <property type="evidence" value="ECO:0007669"/>
    <property type="project" value="InterPro"/>
</dbReference>
<dbReference type="InterPro" id="IPR006153">
    <property type="entry name" value="Cation/H_exchanger_TM"/>
</dbReference>
<evidence type="ECO:0000313" key="9">
    <source>
        <dbReference type="EMBL" id="KAB2953110.1"/>
    </source>
</evidence>
<dbReference type="EMBL" id="WBXO01000004">
    <property type="protein sequence ID" value="KAB2953110.1"/>
    <property type="molecule type" value="Genomic_DNA"/>
</dbReference>
<dbReference type="OrthoDB" id="9781411at2"/>
<evidence type="ECO:0000256" key="7">
    <source>
        <dbReference type="SAM" id="Phobius"/>
    </source>
</evidence>
<evidence type="ECO:0000259" key="8">
    <source>
        <dbReference type="Pfam" id="PF00999"/>
    </source>
</evidence>
<feature type="transmembrane region" description="Helical" evidence="7">
    <location>
        <begin position="6"/>
        <end position="24"/>
    </location>
</feature>
<name>A0A6I0EXU0_9FIRM</name>
<comment type="subcellular location">
    <subcellularLocation>
        <location evidence="1">Membrane</location>
        <topology evidence="1">Multi-pass membrane protein</topology>
    </subcellularLocation>
</comment>
<keyword evidence="6 7" id="KW-0472">Membrane</keyword>
<dbReference type="Gene3D" id="1.20.1530.20">
    <property type="match status" value="1"/>
</dbReference>
<proteinExistence type="inferred from homology"/>
<accession>A0A6I0EXU0</accession>
<dbReference type="PANTHER" id="PTHR42751:SF3">
    <property type="entry name" value="SODIUM_GLUTAMATE SYMPORTER"/>
    <property type="match status" value="1"/>
</dbReference>
<feature type="transmembrane region" description="Helical" evidence="7">
    <location>
        <begin position="266"/>
        <end position="283"/>
    </location>
</feature>
<dbReference type="AlphaFoldDB" id="A0A6I0EXU0"/>